<feature type="region of interest" description="Disordered" evidence="1">
    <location>
        <begin position="92"/>
        <end position="112"/>
    </location>
</feature>
<dbReference type="Gene3D" id="2.40.160.50">
    <property type="entry name" value="membrane protein fhac: a member of the omp85/tpsb transporter family"/>
    <property type="match status" value="1"/>
</dbReference>
<feature type="domain" description="ShlB POTRA" evidence="3">
    <location>
        <begin position="194"/>
        <end position="245"/>
    </location>
</feature>
<evidence type="ECO:0000259" key="3">
    <source>
        <dbReference type="Pfam" id="PF17287"/>
    </source>
</evidence>
<gene>
    <name evidence="4" type="ORF">J2X09_003025</name>
</gene>
<feature type="domain" description="Haemolysin activator HlyB C-terminal" evidence="2">
    <location>
        <begin position="250"/>
        <end position="567"/>
    </location>
</feature>
<name>A0ABU1VCV0_9BURK</name>
<proteinExistence type="predicted"/>
<dbReference type="Pfam" id="PF17287">
    <property type="entry name" value="POTRA_3"/>
    <property type="match status" value="1"/>
</dbReference>
<keyword evidence="5" id="KW-1185">Reference proteome</keyword>
<dbReference type="EMBL" id="JAVDWE010000008">
    <property type="protein sequence ID" value="MDR7095277.1"/>
    <property type="molecule type" value="Genomic_DNA"/>
</dbReference>
<organism evidence="4 5">
    <name type="scientific">Hydrogenophaga laconesensis</name>
    <dbReference type="NCBI Taxonomy" id="1805971"/>
    <lineage>
        <taxon>Bacteria</taxon>
        <taxon>Pseudomonadati</taxon>
        <taxon>Pseudomonadota</taxon>
        <taxon>Betaproteobacteria</taxon>
        <taxon>Burkholderiales</taxon>
        <taxon>Comamonadaceae</taxon>
        <taxon>Hydrogenophaga</taxon>
    </lineage>
</organism>
<dbReference type="RefSeq" id="WP_204734217.1">
    <property type="nucleotide sequence ID" value="NZ_JAVDWE010000008.1"/>
</dbReference>
<evidence type="ECO:0000313" key="4">
    <source>
        <dbReference type="EMBL" id="MDR7095277.1"/>
    </source>
</evidence>
<dbReference type="InterPro" id="IPR051544">
    <property type="entry name" value="TPS_OM_transporter"/>
</dbReference>
<protein>
    <submittedName>
        <fullName evidence="4">Hemolysin activation/secretion protein</fullName>
    </submittedName>
</protein>
<reference evidence="4 5" key="1">
    <citation type="submission" date="2023-07" db="EMBL/GenBank/DDBJ databases">
        <title>Sorghum-associated microbial communities from plants grown in Nebraska, USA.</title>
        <authorList>
            <person name="Schachtman D."/>
        </authorList>
    </citation>
    <scope>NUCLEOTIDE SEQUENCE [LARGE SCALE GENOMIC DNA]</scope>
    <source>
        <strain evidence="4 5">BE240</strain>
    </source>
</reference>
<evidence type="ECO:0000256" key="1">
    <source>
        <dbReference type="SAM" id="MobiDB-lite"/>
    </source>
</evidence>
<dbReference type="InterPro" id="IPR027282">
    <property type="entry name" value="TPS"/>
</dbReference>
<evidence type="ECO:0000259" key="2">
    <source>
        <dbReference type="Pfam" id="PF03865"/>
    </source>
</evidence>
<evidence type="ECO:0000313" key="5">
    <source>
        <dbReference type="Proteomes" id="UP001265550"/>
    </source>
</evidence>
<dbReference type="PANTHER" id="PTHR34597:SF3">
    <property type="entry name" value="OUTER MEMBRANE TRANSPORTER CDIB"/>
    <property type="match status" value="1"/>
</dbReference>
<dbReference type="PIRSF" id="PIRSF029745">
    <property type="entry name" value="FhaC"/>
    <property type="match status" value="1"/>
</dbReference>
<sequence>MPQGSYDPAAKAAGFFCFTHPEWIEKSRELKLHAGYVSSSSMARVVCVLISCAGWLEAGAIASEMQAVLVAQGPSIEAEQRRQLNEDMQLRLNRRPPPPGIDGLPTQNPSEAVPAGPCEAYEGLNIANPMRLSRQVLQRVEERLDKTCLNDRDVEEIIALLNEHYIGLGLITTRAVRLQSQDRKLNLLVVAGFIEEIRKANTDDTSLDMVFPGHEGRLLDMWELEEGLEKINALGSNNARVSIQPGTKLGGSIVVYQNVLSRQQRFNLGVDNLGGKNTGVWQWTLGGSFDNVLGIQDSLYVSVKGSQRTTVRDAYSASYSLQYQFPYGLNQYSLSWQGGQYEYPVPLASGLVPRYTGRWDTLALGWERLLMRNSQSRTAFEARLKTSKSRNRFADQILELQSPRLSSLELELKTRVHLPAGGTLQGSLTWLKGIGAFGGVWDISRIDPQYPSSRFSAYRLTAGLDSSFGPVNLSSQLEIQSSGDALYSASQFAIGSPSSVRGFSKHSATGSSGVLFRNTLSWPVVVGWPVGQFLWTPYLGWDIGHVSARNSLSGHPVNLEGVSYGMKFAGRSFSLDVVYSRPVRRNAIPQEKGQVFVRGSMPF</sequence>
<comment type="caution">
    <text evidence="4">The sequence shown here is derived from an EMBL/GenBank/DDBJ whole genome shotgun (WGS) entry which is preliminary data.</text>
</comment>
<accession>A0ABU1VCV0</accession>
<dbReference type="Proteomes" id="UP001265550">
    <property type="component" value="Unassembled WGS sequence"/>
</dbReference>
<dbReference type="PANTHER" id="PTHR34597">
    <property type="entry name" value="SLR1661 PROTEIN"/>
    <property type="match status" value="1"/>
</dbReference>
<dbReference type="InterPro" id="IPR005565">
    <property type="entry name" value="Hemolysn_activator_HlyB_C"/>
</dbReference>
<dbReference type="InterPro" id="IPR035251">
    <property type="entry name" value="ShlB_POTRA"/>
</dbReference>
<dbReference type="Pfam" id="PF03865">
    <property type="entry name" value="ShlB"/>
    <property type="match status" value="1"/>
</dbReference>